<comment type="caution">
    <text evidence="2">The sequence shown here is derived from an EMBL/GenBank/DDBJ whole genome shotgun (WGS) entry which is preliminary data.</text>
</comment>
<organism evidence="2 3">
    <name type="scientific">OM182 bacterium BACL3 MAG-120507-bin80</name>
    <dbReference type="NCBI Taxonomy" id="1655577"/>
    <lineage>
        <taxon>Bacteria</taxon>
        <taxon>Pseudomonadati</taxon>
        <taxon>Pseudomonadota</taxon>
        <taxon>Gammaproteobacteria</taxon>
        <taxon>OMG group</taxon>
        <taxon>OM182 clade</taxon>
    </lineage>
</organism>
<name>A0A0R2SHI5_9GAMM</name>
<evidence type="ECO:0000256" key="1">
    <source>
        <dbReference type="SAM" id="Phobius"/>
    </source>
</evidence>
<keyword evidence="1" id="KW-1133">Transmembrane helix</keyword>
<feature type="transmembrane region" description="Helical" evidence="1">
    <location>
        <begin position="81"/>
        <end position="101"/>
    </location>
</feature>
<dbReference type="EMBL" id="LIBB01000086">
    <property type="protein sequence ID" value="KRO72237.1"/>
    <property type="molecule type" value="Genomic_DNA"/>
</dbReference>
<keyword evidence="1" id="KW-0472">Membrane</keyword>
<keyword evidence="1" id="KW-0812">Transmembrane</keyword>
<reference evidence="2 3" key="1">
    <citation type="submission" date="2015-10" db="EMBL/GenBank/DDBJ databases">
        <title>Metagenome-Assembled Genomes uncover a global brackish microbiome.</title>
        <authorList>
            <person name="Hugerth L.W."/>
            <person name="Larsson J."/>
            <person name="Alneberg J."/>
            <person name="Lindh M.V."/>
            <person name="Legrand C."/>
            <person name="Pinhassi J."/>
            <person name="Andersson A.F."/>
        </authorList>
    </citation>
    <scope>NUCLEOTIDE SEQUENCE [LARGE SCALE GENOMIC DNA]</scope>
    <source>
        <strain evidence="2">BACL4 MAG-120507-bin80</strain>
    </source>
</reference>
<evidence type="ECO:0000313" key="3">
    <source>
        <dbReference type="Proteomes" id="UP000051934"/>
    </source>
</evidence>
<gene>
    <name evidence="2" type="ORF">ABR69_02285</name>
</gene>
<evidence type="ECO:0000313" key="2">
    <source>
        <dbReference type="EMBL" id="KRO72237.1"/>
    </source>
</evidence>
<proteinExistence type="predicted"/>
<feature type="transmembrane region" description="Helical" evidence="1">
    <location>
        <begin position="33"/>
        <end position="50"/>
    </location>
</feature>
<protein>
    <submittedName>
        <fullName evidence="2">Uncharacterized protein</fullName>
    </submittedName>
</protein>
<feature type="transmembrane region" description="Helical" evidence="1">
    <location>
        <begin position="6"/>
        <end position="26"/>
    </location>
</feature>
<dbReference type="AlphaFoldDB" id="A0A0R2SHI5"/>
<sequence length="112" mass="12310">MANYGLFWLVYLLASSLFIAIIWHLIVFRRAVLLTYGIRAIAIAMLATPWPSHVDGPHLAPALMVLALDGITLGSDAALRAFVPLFLSVVLGLVVAAIVWLRERKRRGFAAK</sequence>
<accession>A0A0R2SHI5</accession>
<dbReference type="Proteomes" id="UP000051934">
    <property type="component" value="Unassembled WGS sequence"/>
</dbReference>